<dbReference type="FunFam" id="3.90.1150.160:FF:000001">
    <property type="entry name" value="Glutamate decarboxylase"/>
    <property type="match status" value="1"/>
</dbReference>
<dbReference type="EMBL" id="BSEH01001105">
    <property type="protein sequence ID" value="GLJ59591.1"/>
    <property type="molecule type" value="Genomic_DNA"/>
</dbReference>
<dbReference type="Gene3D" id="3.90.1150.160">
    <property type="match status" value="1"/>
</dbReference>
<dbReference type="GO" id="GO:0006538">
    <property type="term" value="P:L-glutamate catabolic process"/>
    <property type="evidence" value="ECO:0007669"/>
    <property type="project" value="TreeGrafter"/>
</dbReference>
<sequence length="139" mass="15594">MGVPAVAFSFSLKDNTEHDEYEISDHLRKYGWIVPAYTMAPDAQYITLLRVVVREDFNRTLAERLAADVDRVSKELEELPPKIIHAVQGLAISEEDKKGQQAKEAITESNGGDSHSHRRRKGCHARHPQNSGDKTKGIC</sequence>
<dbReference type="InterPro" id="IPR010107">
    <property type="entry name" value="Glutamate_decarboxylase"/>
</dbReference>
<evidence type="ECO:0000313" key="4">
    <source>
        <dbReference type="Proteomes" id="UP001234787"/>
    </source>
</evidence>
<keyword evidence="4" id="KW-1185">Reference proteome</keyword>
<feature type="region of interest" description="Disordered" evidence="2">
    <location>
        <begin position="94"/>
        <end position="139"/>
    </location>
</feature>
<feature type="compositionally biased region" description="Basic residues" evidence="2">
    <location>
        <begin position="116"/>
        <end position="127"/>
    </location>
</feature>
<protein>
    <recommendedName>
        <fullName evidence="5">Glutamate decarboxylase</fullName>
    </recommendedName>
</protein>
<dbReference type="SUPFAM" id="SSF53383">
    <property type="entry name" value="PLP-dependent transferases"/>
    <property type="match status" value="1"/>
</dbReference>
<dbReference type="GO" id="GO:0030170">
    <property type="term" value="F:pyridoxal phosphate binding"/>
    <property type="evidence" value="ECO:0007669"/>
    <property type="project" value="InterPro"/>
</dbReference>
<evidence type="ECO:0000256" key="2">
    <source>
        <dbReference type="SAM" id="MobiDB-lite"/>
    </source>
</evidence>
<name>A0AAD3RRT4_CRYJA</name>
<dbReference type="AlphaFoldDB" id="A0AAD3RRT4"/>
<dbReference type="GO" id="GO:0004351">
    <property type="term" value="F:glutamate decarboxylase activity"/>
    <property type="evidence" value="ECO:0007669"/>
    <property type="project" value="InterPro"/>
</dbReference>
<accession>A0AAD3RRT4</accession>
<comment type="caution">
    <text evidence="3">The sequence shown here is derived from an EMBL/GenBank/DDBJ whole genome shotgun (WGS) entry which is preliminary data.</text>
</comment>
<reference evidence="3" key="1">
    <citation type="submission" date="2022-12" db="EMBL/GenBank/DDBJ databases">
        <title>Chromosome-Level Genome Assembly of Japanese Cedar (Cryptomeriajaponica D. Don).</title>
        <authorList>
            <person name="Fujino T."/>
            <person name="Yamaguchi K."/>
            <person name="Yokoyama T."/>
            <person name="Hamanaka T."/>
            <person name="Harazono Y."/>
            <person name="Kamada H."/>
            <person name="Kobayashi W."/>
            <person name="Ujino-Ihara T."/>
            <person name="Uchiyama K."/>
            <person name="Matsumoto A."/>
            <person name="Izuno A."/>
            <person name="Tsumura Y."/>
            <person name="Toyoda A."/>
            <person name="Shigenobu S."/>
            <person name="Moriguchi Y."/>
            <person name="Ueno S."/>
            <person name="Kasahara M."/>
        </authorList>
    </citation>
    <scope>NUCLEOTIDE SEQUENCE</scope>
</reference>
<evidence type="ECO:0008006" key="5">
    <source>
        <dbReference type="Google" id="ProtNLM"/>
    </source>
</evidence>
<dbReference type="PANTHER" id="PTHR43321:SF3">
    <property type="entry name" value="GLUTAMATE DECARBOXYLASE"/>
    <property type="match status" value="1"/>
</dbReference>
<organism evidence="3 4">
    <name type="scientific">Cryptomeria japonica</name>
    <name type="common">Japanese cedar</name>
    <name type="synonym">Cupressus japonica</name>
    <dbReference type="NCBI Taxonomy" id="3369"/>
    <lineage>
        <taxon>Eukaryota</taxon>
        <taxon>Viridiplantae</taxon>
        <taxon>Streptophyta</taxon>
        <taxon>Embryophyta</taxon>
        <taxon>Tracheophyta</taxon>
        <taxon>Spermatophyta</taxon>
        <taxon>Pinopsida</taxon>
        <taxon>Pinidae</taxon>
        <taxon>Conifers II</taxon>
        <taxon>Cupressales</taxon>
        <taxon>Cupressaceae</taxon>
        <taxon>Cryptomeria</taxon>
    </lineage>
</organism>
<dbReference type="GO" id="GO:0005829">
    <property type="term" value="C:cytosol"/>
    <property type="evidence" value="ECO:0007669"/>
    <property type="project" value="TreeGrafter"/>
</dbReference>
<evidence type="ECO:0000256" key="1">
    <source>
        <dbReference type="ARBA" id="ARBA00009533"/>
    </source>
</evidence>
<gene>
    <name evidence="3" type="ORF">SUGI_1515340</name>
</gene>
<proteinExistence type="inferred from homology"/>
<dbReference type="Proteomes" id="UP001234787">
    <property type="component" value="Unassembled WGS sequence"/>
</dbReference>
<comment type="similarity">
    <text evidence="1">Belongs to the group II decarboxylase family.</text>
</comment>
<dbReference type="PANTHER" id="PTHR43321">
    <property type="entry name" value="GLUTAMATE DECARBOXYLASE"/>
    <property type="match status" value="1"/>
</dbReference>
<dbReference type="InterPro" id="IPR015424">
    <property type="entry name" value="PyrdxlP-dep_Trfase"/>
</dbReference>
<evidence type="ECO:0000313" key="3">
    <source>
        <dbReference type="EMBL" id="GLJ59591.1"/>
    </source>
</evidence>